<protein>
    <submittedName>
        <fullName evidence="2">Methyltransferase domain-containing protein</fullName>
    </submittedName>
</protein>
<organism evidence="2 3">
    <name type="scientific">Kineosporia babensis</name>
    <dbReference type="NCBI Taxonomy" id="499548"/>
    <lineage>
        <taxon>Bacteria</taxon>
        <taxon>Bacillati</taxon>
        <taxon>Actinomycetota</taxon>
        <taxon>Actinomycetes</taxon>
        <taxon>Kineosporiales</taxon>
        <taxon>Kineosporiaceae</taxon>
        <taxon>Kineosporia</taxon>
    </lineage>
</organism>
<dbReference type="SUPFAM" id="SSF53335">
    <property type="entry name" value="S-adenosyl-L-methionine-dependent methyltransferases"/>
    <property type="match status" value="1"/>
</dbReference>
<dbReference type="EMBL" id="JAJOMB010000014">
    <property type="protein sequence ID" value="MCD5313974.1"/>
    <property type="molecule type" value="Genomic_DNA"/>
</dbReference>
<dbReference type="CDD" id="cd02440">
    <property type="entry name" value="AdoMet_MTases"/>
    <property type="match status" value="1"/>
</dbReference>
<name>A0A9X1SVS3_9ACTN</name>
<evidence type="ECO:0000259" key="1">
    <source>
        <dbReference type="Pfam" id="PF13649"/>
    </source>
</evidence>
<keyword evidence="2" id="KW-0808">Transferase</keyword>
<reference evidence="2" key="1">
    <citation type="submission" date="2021-11" db="EMBL/GenBank/DDBJ databases">
        <title>Streptomyces corallinus and Kineosporia corallina sp. nov., two new coral-derived marine actinobacteria.</title>
        <authorList>
            <person name="Buangrab K."/>
            <person name="Sutthacheep M."/>
            <person name="Yeemin T."/>
            <person name="Harunari E."/>
            <person name="Igarashi Y."/>
            <person name="Sripreechasak P."/>
            <person name="Kanchanasin P."/>
            <person name="Tanasupawat S."/>
            <person name="Phongsopitanun W."/>
        </authorList>
    </citation>
    <scope>NUCLEOTIDE SEQUENCE</scope>
    <source>
        <strain evidence="2">JCM 31032</strain>
    </source>
</reference>
<dbReference type="PANTHER" id="PTHR42912:SF80">
    <property type="entry name" value="METHYLTRANSFERASE DOMAIN-CONTAINING PROTEIN"/>
    <property type="match status" value="1"/>
</dbReference>
<dbReference type="InterPro" id="IPR041698">
    <property type="entry name" value="Methyltransf_25"/>
</dbReference>
<dbReference type="Gene3D" id="3.40.50.150">
    <property type="entry name" value="Vaccinia Virus protein VP39"/>
    <property type="match status" value="1"/>
</dbReference>
<accession>A0A9X1SVS3</accession>
<evidence type="ECO:0000313" key="3">
    <source>
        <dbReference type="Proteomes" id="UP001138997"/>
    </source>
</evidence>
<dbReference type="InterPro" id="IPR050508">
    <property type="entry name" value="Methyltransf_Superfamily"/>
</dbReference>
<keyword evidence="3" id="KW-1185">Reference proteome</keyword>
<dbReference type="AlphaFoldDB" id="A0A9X1SVS3"/>
<gene>
    <name evidence="2" type="ORF">LR394_23995</name>
</gene>
<proteinExistence type="predicted"/>
<dbReference type="RefSeq" id="WP_231446108.1">
    <property type="nucleotide sequence ID" value="NZ_JAJOMB010000014.1"/>
</dbReference>
<dbReference type="Pfam" id="PF13649">
    <property type="entry name" value="Methyltransf_25"/>
    <property type="match status" value="1"/>
</dbReference>
<dbReference type="PANTHER" id="PTHR42912">
    <property type="entry name" value="METHYLTRANSFERASE"/>
    <property type="match status" value="1"/>
</dbReference>
<comment type="caution">
    <text evidence="2">The sequence shown here is derived from an EMBL/GenBank/DDBJ whole genome shotgun (WGS) entry which is preliminary data.</text>
</comment>
<keyword evidence="2" id="KW-0489">Methyltransferase</keyword>
<dbReference type="Proteomes" id="UP001138997">
    <property type="component" value="Unassembled WGS sequence"/>
</dbReference>
<dbReference type="InterPro" id="IPR029063">
    <property type="entry name" value="SAM-dependent_MTases_sf"/>
</dbReference>
<feature type="domain" description="Methyltransferase" evidence="1">
    <location>
        <begin position="181"/>
        <end position="277"/>
    </location>
</feature>
<dbReference type="GO" id="GO:0008168">
    <property type="term" value="F:methyltransferase activity"/>
    <property type="evidence" value="ECO:0007669"/>
    <property type="project" value="UniProtKB-KW"/>
</dbReference>
<evidence type="ECO:0000313" key="2">
    <source>
        <dbReference type="EMBL" id="MCD5313974.1"/>
    </source>
</evidence>
<dbReference type="GO" id="GO:0032259">
    <property type="term" value="P:methylation"/>
    <property type="evidence" value="ECO:0007669"/>
    <property type="project" value="UniProtKB-KW"/>
</dbReference>
<sequence>MSAPTLERVDLDQRGRAELGFLRSLRGGLAPLKARTLGLLEREGAFEAPFTTIEDLRGRTDPVLAGDAGTRFGAAVLRWAREQTTPRAVAAYERRRDELEPLAVPAGLERFQDRLGPRKPPAYWTYEFHTTTGGWDGHPQMGFVHHELVYRHLLMAAYGPGIFNQRQSVAEAAPRESYTSICDLGCGTGQYTVKLAETYPQARITGVDLSRSELLYALRRGEERGLAWQMVRAAAEDTGLPGGSFDLVTSFILLHEVPPAVTRRILAEAYRLLEPGGDVHFSDVTPYARRTPQQAWADDWDAEQGNEPWWRTAATLDLAALATEAGFEDVQQRGLGPGEYPWVLTARKPLKENS</sequence>